<feature type="non-terminal residue" evidence="3">
    <location>
        <position position="114"/>
    </location>
</feature>
<dbReference type="Proteomes" id="UP000015453">
    <property type="component" value="Unassembled WGS sequence"/>
</dbReference>
<organism evidence="3 4">
    <name type="scientific">Genlisea aurea</name>
    <dbReference type="NCBI Taxonomy" id="192259"/>
    <lineage>
        <taxon>Eukaryota</taxon>
        <taxon>Viridiplantae</taxon>
        <taxon>Streptophyta</taxon>
        <taxon>Embryophyta</taxon>
        <taxon>Tracheophyta</taxon>
        <taxon>Spermatophyta</taxon>
        <taxon>Magnoliopsida</taxon>
        <taxon>eudicotyledons</taxon>
        <taxon>Gunneridae</taxon>
        <taxon>Pentapetalae</taxon>
        <taxon>asterids</taxon>
        <taxon>lamiids</taxon>
        <taxon>Lamiales</taxon>
        <taxon>Lentibulariaceae</taxon>
        <taxon>Genlisea</taxon>
    </lineage>
</organism>
<evidence type="ECO:0000259" key="2">
    <source>
        <dbReference type="Pfam" id="PF07250"/>
    </source>
</evidence>
<dbReference type="PANTHER" id="PTHR32208:SF62">
    <property type="entry name" value="OXIDASE, PUTATIVE, EXPRESSED-RELATED"/>
    <property type="match status" value="1"/>
</dbReference>
<reference evidence="3 4" key="1">
    <citation type="journal article" date="2013" name="BMC Genomics">
        <title>The miniature genome of a carnivorous plant Genlisea aurea contains a low number of genes and short non-coding sequences.</title>
        <authorList>
            <person name="Leushkin E.V."/>
            <person name="Sutormin R.A."/>
            <person name="Nabieva E.R."/>
            <person name="Penin A.A."/>
            <person name="Kondrashov A.S."/>
            <person name="Logacheva M.D."/>
        </authorList>
    </citation>
    <scope>NUCLEOTIDE SEQUENCE [LARGE SCALE GENOMIC DNA]</scope>
</reference>
<protein>
    <submittedName>
        <fullName evidence="3">Glyoxal oxidase</fullName>
    </submittedName>
</protein>
<dbReference type="Gene3D" id="2.130.10.80">
    <property type="entry name" value="Galactose oxidase/kelch, beta-propeller"/>
    <property type="match status" value="1"/>
</dbReference>
<dbReference type="AlphaFoldDB" id="S8E6Y5"/>
<accession>S8E6Y5</accession>
<dbReference type="EMBL" id="AUSU01002740">
    <property type="protein sequence ID" value="EPS68172.1"/>
    <property type="molecule type" value="Genomic_DNA"/>
</dbReference>
<evidence type="ECO:0000313" key="3">
    <source>
        <dbReference type="EMBL" id="EPS68172.1"/>
    </source>
</evidence>
<evidence type="ECO:0000313" key="4">
    <source>
        <dbReference type="Proteomes" id="UP000015453"/>
    </source>
</evidence>
<feature type="chain" id="PRO_5004550225" evidence="1">
    <location>
        <begin position="18"/>
        <end position="114"/>
    </location>
</feature>
<feature type="domain" description="Glyoxal oxidase N-terminal" evidence="2">
    <location>
        <begin position="36"/>
        <end position="114"/>
    </location>
</feature>
<dbReference type="OrthoDB" id="2019572at2759"/>
<evidence type="ECO:0000256" key="1">
    <source>
        <dbReference type="SAM" id="SignalP"/>
    </source>
</evidence>
<feature type="signal peptide" evidence="1">
    <location>
        <begin position="1"/>
        <end position="17"/>
    </location>
</feature>
<dbReference type="PANTHER" id="PTHR32208">
    <property type="entry name" value="SECRETED PROTEIN-RELATED"/>
    <property type="match status" value="1"/>
</dbReference>
<dbReference type="InterPro" id="IPR037293">
    <property type="entry name" value="Gal_Oxidase_central_sf"/>
</dbReference>
<feature type="non-terminal residue" evidence="3">
    <location>
        <position position="1"/>
    </location>
</feature>
<sequence>VCIAAVFLLLPHRNVLSDGNGGRWDLLLTSIGISAMHMQLLQTDRVVIFDRTGFGLSNISLPAGKCGDPSLPAEDCSAHSVEYDVVSGSVRPLTVLTDTWCSSGAVMPDGTLTQ</sequence>
<gene>
    <name evidence="3" type="ORF">M569_06598</name>
</gene>
<keyword evidence="4" id="KW-1185">Reference proteome</keyword>
<proteinExistence type="predicted"/>
<comment type="caution">
    <text evidence="3">The sequence shown here is derived from an EMBL/GenBank/DDBJ whole genome shotgun (WGS) entry which is preliminary data.</text>
</comment>
<dbReference type="Pfam" id="PF07250">
    <property type="entry name" value="Glyoxal_oxid_N"/>
    <property type="match status" value="1"/>
</dbReference>
<dbReference type="InterPro" id="IPR009880">
    <property type="entry name" value="Glyoxal_oxidase_N"/>
</dbReference>
<keyword evidence="1" id="KW-0732">Signal</keyword>
<name>S8E6Y5_9LAMI</name>